<feature type="domain" description="Glycosyl transferase family 1" evidence="1">
    <location>
        <begin position="190"/>
        <end position="356"/>
    </location>
</feature>
<dbReference type="AlphaFoldDB" id="A0A1I1FUX9"/>
<dbReference type="Gene3D" id="3.40.50.2000">
    <property type="entry name" value="Glycogen Phosphorylase B"/>
    <property type="match status" value="2"/>
</dbReference>
<dbReference type="Pfam" id="PF13439">
    <property type="entry name" value="Glyco_transf_4"/>
    <property type="match status" value="1"/>
</dbReference>
<evidence type="ECO:0000313" key="4">
    <source>
        <dbReference type="Proteomes" id="UP000199376"/>
    </source>
</evidence>
<dbReference type="CDD" id="cd03817">
    <property type="entry name" value="GT4_UGDG-like"/>
    <property type="match status" value="1"/>
</dbReference>
<evidence type="ECO:0000259" key="1">
    <source>
        <dbReference type="Pfam" id="PF00534"/>
    </source>
</evidence>
<dbReference type="Pfam" id="PF00534">
    <property type="entry name" value="Glycos_transf_1"/>
    <property type="match status" value="1"/>
</dbReference>
<keyword evidence="4" id="KW-1185">Reference proteome</keyword>
<accession>A0A1I1FUX9</accession>
<evidence type="ECO:0000313" key="3">
    <source>
        <dbReference type="EMBL" id="SFC01438.1"/>
    </source>
</evidence>
<dbReference type="Proteomes" id="UP000199376">
    <property type="component" value="Unassembled WGS sequence"/>
</dbReference>
<name>A0A1I1FUX9_9LACO</name>
<dbReference type="InterPro" id="IPR028098">
    <property type="entry name" value="Glyco_trans_4-like_N"/>
</dbReference>
<dbReference type="STRING" id="283737.SAMN05660453_0845"/>
<keyword evidence="3" id="KW-0808">Transferase</keyword>
<organism evidence="3 4">
    <name type="scientific">Fructobacillus durionis</name>
    <dbReference type="NCBI Taxonomy" id="283737"/>
    <lineage>
        <taxon>Bacteria</taxon>
        <taxon>Bacillati</taxon>
        <taxon>Bacillota</taxon>
        <taxon>Bacilli</taxon>
        <taxon>Lactobacillales</taxon>
        <taxon>Lactobacillaceae</taxon>
        <taxon>Fructobacillus</taxon>
    </lineage>
</organism>
<dbReference type="EMBL" id="FOLI01000003">
    <property type="protein sequence ID" value="SFC01438.1"/>
    <property type="molecule type" value="Genomic_DNA"/>
</dbReference>
<dbReference type="RefSeq" id="WP_091502374.1">
    <property type="nucleotide sequence ID" value="NZ_FOLI01000003.1"/>
</dbReference>
<dbReference type="OrthoDB" id="9802525at2"/>
<dbReference type="GO" id="GO:0016758">
    <property type="term" value="F:hexosyltransferase activity"/>
    <property type="evidence" value="ECO:0007669"/>
    <property type="project" value="TreeGrafter"/>
</dbReference>
<gene>
    <name evidence="3" type="ORF">SAMN05660453_0845</name>
</gene>
<evidence type="ECO:0000259" key="2">
    <source>
        <dbReference type="Pfam" id="PF13439"/>
    </source>
</evidence>
<dbReference type="SUPFAM" id="SSF53756">
    <property type="entry name" value="UDP-Glycosyltransferase/glycogen phosphorylase"/>
    <property type="match status" value="1"/>
</dbReference>
<dbReference type="FunFam" id="3.40.50.2000:FF:000136">
    <property type="entry name" value="Glycosyl transferase, group 1"/>
    <property type="match status" value="1"/>
</dbReference>
<dbReference type="PANTHER" id="PTHR45947:SF3">
    <property type="entry name" value="SULFOQUINOVOSYL TRANSFERASE SQD2"/>
    <property type="match status" value="1"/>
</dbReference>
<dbReference type="PANTHER" id="PTHR45947">
    <property type="entry name" value="SULFOQUINOVOSYL TRANSFERASE SQD2"/>
    <property type="match status" value="1"/>
</dbReference>
<dbReference type="InterPro" id="IPR050194">
    <property type="entry name" value="Glycosyltransferase_grp1"/>
</dbReference>
<protein>
    <submittedName>
        <fullName evidence="3">1,2-diacylglycerol 3-alpha-glucosyltransferase</fullName>
    </submittedName>
</protein>
<feature type="domain" description="Glycosyltransferase subfamily 4-like N-terminal" evidence="2">
    <location>
        <begin position="14"/>
        <end position="183"/>
    </location>
</feature>
<reference evidence="4" key="1">
    <citation type="submission" date="2016-10" db="EMBL/GenBank/DDBJ databases">
        <authorList>
            <person name="Varghese N."/>
            <person name="Submissions S."/>
        </authorList>
    </citation>
    <scope>NUCLEOTIDE SEQUENCE [LARGE SCALE GENOMIC DNA]</scope>
    <source>
        <strain evidence="4">DSM 19113</strain>
    </source>
</reference>
<dbReference type="InterPro" id="IPR001296">
    <property type="entry name" value="Glyco_trans_1"/>
</dbReference>
<proteinExistence type="predicted"/>
<sequence length="411" mass="46401">MKIGLFTDTYFPQVSGVATSIQTLKDALEEQGHQVYIFTTTDPKVDKHAKEEHIYRFSSMPYFGFKDRRLTFRGLIQAVDIARELELDIVHTQTEFSLGLIGKYVARRLKIPAIHTYHTMYEDYTHYVAKGMLLKPSAVSHLVKAYLKSMDGCIAPSERVKESLLSYGVDDIPIPVIPTGVAVKELGDGKEDLHAKYGIKPGTPVVLSLGRLAFEKNITMTISAFSEILEQIPEARLIIAGDGPARKSLQEQVEDLGLQDSITFVGMVDHDQVADYYRLATVFVSSSDSETQGLTFIEALASNRPFVAIHSPYLDQLVTNPAIGQLVNDYDEFMEAVVSYLKRPMTEEDEEIRKAAVKNVDASTFATRVHAFYEQVIHDYQQHDDHDDSDQLNDDEIGYIKRLLRNPFRRN</sequence>